<dbReference type="GO" id="GO:0001817">
    <property type="term" value="P:regulation of cytokine production"/>
    <property type="evidence" value="ECO:0007669"/>
    <property type="project" value="TreeGrafter"/>
</dbReference>
<keyword evidence="3" id="KW-0393">Immunoglobulin domain</keyword>
<dbReference type="InterPro" id="IPR013106">
    <property type="entry name" value="Ig_V-set"/>
</dbReference>
<dbReference type="PANTHER" id="PTHR24100">
    <property type="entry name" value="BUTYROPHILIN"/>
    <property type="match status" value="1"/>
</dbReference>
<dbReference type="InterPro" id="IPR007110">
    <property type="entry name" value="Ig-like_dom"/>
</dbReference>
<keyword evidence="7" id="KW-1185">Reference proteome</keyword>
<feature type="domain" description="Ig-like" evidence="5">
    <location>
        <begin position="31"/>
        <end position="119"/>
    </location>
</feature>
<evidence type="ECO:0000313" key="6">
    <source>
        <dbReference type="Ensembl" id="ENSMZEP00005028515.1"/>
    </source>
</evidence>
<dbReference type="Ensembl" id="ENSMZET00005029419.1">
    <property type="protein sequence ID" value="ENSMZEP00005028515.1"/>
    <property type="gene ID" value="ENSMZEG00005021270.1"/>
</dbReference>
<keyword evidence="2" id="KW-0472">Membrane</keyword>
<evidence type="ECO:0000256" key="3">
    <source>
        <dbReference type="ARBA" id="ARBA00023319"/>
    </source>
</evidence>
<dbReference type="InterPro" id="IPR003599">
    <property type="entry name" value="Ig_sub"/>
</dbReference>
<accession>A0A3P9D1N2</accession>
<dbReference type="InterPro" id="IPR013783">
    <property type="entry name" value="Ig-like_fold"/>
</dbReference>
<dbReference type="Pfam" id="PF22705">
    <property type="entry name" value="C2-set_3"/>
    <property type="match status" value="1"/>
</dbReference>
<dbReference type="AlphaFoldDB" id="A0A3P9D1N2"/>
<dbReference type="PANTHER" id="PTHR24100:SF151">
    <property type="entry name" value="ICOS LIGAND"/>
    <property type="match status" value="1"/>
</dbReference>
<sequence>MELLSLLFMSSCFLTLSGLTFGDQSGTSVIVREGDYAILPCSLGTSIEFVRFEWTKEGTEKEVYIHDTGVDRSPALPGRVSHFRDDLENGNASIRIKNAQLEDGGNYTCDFPSRRKTFRIELVVGAAEPEITIFVRLYGGALLQCDVKNAYPKPTVEWWDSNNQTIPSEEPQVSKKGERFFITVSTTVKKDDNYCCVATQEDIWHQSQKKIYIHLNSEWHFSH</sequence>
<evidence type="ECO:0000313" key="7">
    <source>
        <dbReference type="Proteomes" id="UP000265160"/>
    </source>
</evidence>
<dbReference type="GO" id="GO:0005102">
    <property type="term" value="F:signaling receptor binding"/>
    <property type="evidence" value="ECO:0007669"/>
    <property type="project" value="TreeGrafter"/>
</dbReference>
<dbReference type="InterPro" id="IPR053896">
    <property type="entry name" value="BTN3A2-like_Ig-C"/>
</dbReference>
<keyword evidence="4" id="KW-0732">Signal</keyword>
<feature type="chain" id="PRO_5018270022" evidence="4">
    <location>
        <begin position="23"/>
        <end position="223"/>
    </location>
</feature>
<evidence type="ECO:0000256" key="1">
    <source>
        <dbReference type="ARBA" id="ARBA00004370"/>
    </source>
</evidence>
<reference evidence="6" key="2">
    <citation type="submission" date="2025-09" db="UniProtKB">
        <authorList>
            <consortium name="Ensembl"/>
        </authorList>
    </citation>
    <scope>IDENTIFICATION</scope>
</reference>
<protein>
    <submittedName>
        <fullName evidence="6">Butyrophilin subfamily 3 member A2-like</fullName>
    </submittedName>
</protein>
<name>A0A3P9D1N2_9CICH</name>
<dbReference type="Gene3D" id="2.60.40.10">
    <property type="entry name" value="Immunoglobulins"/>
    <property type="match status" value="2"/>
</dbReference>
<proteinExistence type="predicted"/>
<dbReference type="InterPro" id="IPR036179">
    <property type="entry name" value="Ig-like_dom_sf"/>
</dbReference>
<evidence type="ECO:0000259" key="5">
    <source>
        <dbReference type="PROSITE" id="PS50835"/>
    </source>
</evidence>
<dbReference type="GO" id="GO:0009897">
    <property type="term" value="C:external side of plasma membrane"/>
    <property type="evidence" value="ECO:0007669"/>
    <property type="project" value="TreeGrafter"/>
</dbReference>
<dbReference type="Pfam" id="PF07686">
    <property type="entry name" value="V-set"/>
    <property type="match status" value="1"/>
</dbReference>
<evidence type="ECO:0000256" key="2">
    <source>
        <dbReference type="ARBA" id="ARBA00023136"/>
    </source>
</evidence>
<organism evidence="6 7">
    <name type="scientific">Maylandia zebra</name>
    <name type="common">zebra mbuna</name>
    <dbReference type="NCBI Taxonomy" id="106582"/>
    <lineage>
        <taxon>Eukaryota</taxon>
        <taxon>Metazoa</taxon>
        <taxon>Chordata</taxon>
        <taxon>Craniata</taxon>
        <taxon>Vertebrata</taxon>
        <taxon>Euteleostomi</taxon>
        <taxon>Actinopterygii</taxon>
        <taxon>Neopterygii</taxon>
        <taxon>Teleostei</taxon>
        <taxon>Neoteleostei</taxon>
        <taxon>Acanthomorphata</taxon>
        <taxon>Ovalentaria</taxon>
        <taxon>Cichlomorphae</taxon>
        <taxon>Cichliformes</taxon>
        <taxon>Cichlidae</taxon>
        <taxon>African cichlids</taxon>
        <taxon>Pseudocrenilabrinae</taxon>
        <taxon>Haplochromini</taxon>
        <taxon>Maylandia</taxon>
        <taxon>Maylandia zebra complex</taxon>
    </lineage>
</organism>
<dbReference type="SUPFAM" id="SSF48726">
    <property type="entry name" value="Immunoglobulin"/>
    <property type="match status" value="2"/>
</dbReference>
<feature type="signal peptide" evidence="4">
    <location>
        <begin position="1"/>
        <end position="22"/>
    </location>
</feature>
<dbReference type="SMART" id="SM00409">
    <property type="entry name" value="IG"/>
    <property type="match status" value="2"/>
</dbReference>
<feature type="domain" description="Ig-like" evidence="5">
    <location>
        <begin position="129"/>
        <end position="212"/>
    </location>
</feature>
<reference evidence="6" key="1">
    <citation type="submission" date="2025-08" db="UniProtKB">
        <authorList>
            <consortium name="Ensembl"/>
        </authorList>
    </citation>
    <scope>IDENTIFICATION</scope>
</reference>
<dbReference type="GeneTree" id="ENSGT00940000170002"/>
<dbReference type="Proteomes" id="UP000265160">
    <property type="component" value="Unplaced"/>
</dbReference>
<dbReference type="InterPro" id="IPR050504">
    <property type="entry name" value="IgSF_BTN/MOG"/>
</dbReference>
<dbReference type="SMART" id="SM00406">
    <property type="entry name" value="IGv"/>
    <property type="match status" value="1"/>
</dbReference>
<evidence type="ECO:0000256" key="4">
    <source>
        <dbReference type="SAM" id="SignalP"/>
    </source>
</evidence>
<comment type="subcellular location">
    <subcellularLocation>
        <location evidence="1">Membrane</location>
    </subcellularLocation>
</comment>
<dbReference type="PROSITE" id="PS50835">
    <property type="entry name" value="IG_LIKE"/>
    <property type="match status" value="2"/>
</dbReference>
<dbReference type="GO" id="GO:0050852">
    <property type="term" value="P:T cell receptor signaling pathway"/>
    <property type="evidence" value="ECO:0007669"/>
    <property type="project" value="TreeGrafter"/>
</dbReference>